<evidence type="ECO:0000313" key="8">
    <source>
        <dbReference type="EMBL" id="PWA38176.1"/>
    </source>
</evidence>
<dbReference type="CDD" id="cd00018">
    <property type="entry name" value="AP2"/>
    <property type="match status" value="1"/>
</dbReference>
<gene>
    <name evidence="8" type="ORF">CTI12_AA584280</name>
</gene>
<dbReference type="GO" id="GO:0003677">
    <property type="term" value="F:DNA binding"/>
    <property type="evidence" value="ECO:0007669"/>
    <property type="project" value="UniProtKB-KW"/>
</dbReference>
<dbReference type="GO" id="GO:0005634">
    <property type="term" value="C:nucleus"/>
    <property type="evidence" value="ECO:0007669"/>
    <property type="project" value="UniProtKB-SubCell"/>
</dbReference>
<comment type="caution">
    <text evidence="8">The sequence shown here is derived from an EMBL/GenBank/DDBJ whole genome shotgun (WGS) entry which is preliminary data.</text>
</comment>
<dbReference type="SMART" id="SM00380">
    <property type="entry name" value="AP2"/>
    <property type="match status" value="1"/>
</dbReference>
<proteinExistence type="predicted"/>
<evidence type="ECO:0000256" key="6">
    <source>
        <dbReference type="SAM" id="MobiDB-lite"/>
    </source>
</evidence>
<dbReference type="InterPro" id="IPR036955">
    <property type="entry name" value="AP2/ERF_dom_sf"/>
</dbReference>
<keyword evidence="3" id="KW-0238">DNA-binding</keyword>
<evidence type="ECO:0000256" key="1">
    <source>
        <dbReference type="ARBA" id="ARBA00004123"/>
    </source>
</evidence>
<keyword evidence="5" id="KW-0539">Nucleus</keyword>
<dbReference type="PRINTS" id="PR00367">
    <property type="entry name" value="ETHRSPELEMNT"/>
</dbReference>
<accession>A0A2U1KN26</accession>
<reference evidence="8 9" key="1">
    <citation type="journal article" date="2018" name="Mol. Plant">
        <title>The genome of Artemisia annua provides insight into the evolution of Asteraceae family and artemisinin biosynthesis.</title>
        <authorList>
            <person name="Shen Q."/>
            <person name="Zhang L."/>
            <person name="Liao Z."/>
            <person name="Wang S."/>
            <person name="Yan T."/>
            <person name="Shi P."/>
            <person name="Liu M."/>
            <person name="Fu X."/>
            <person name="Pan Q."/>
            <person name="Wang Y."/>
            <person name="Lv Z."/>
            <person name="Lu X."/>
            <person name="Zhang F."/>
            <person name="Jiang W."/>
            <person name="Ma Y."/>
            <person name="Chen M."/>
            <person name="Hao X."/>
            <person name="Li L."/>
            <person name="Tang Y."/>
            <person name="Lv G."/>
            <person name="Zhou Y."/>
            <person name="Sun X."/>
            <person name="Brodelius P.E."/>
            <person name="Rose J.K.C."/>
            <person name="Tang K."/>
        </authorList>
    </citation>
    <scope>NUCLEOTIDE SEQUENCE [LARGE SCALE GENOMIC DNA]</scope>
    <source>
        <strain evidence="9">cv. Huhao1</strain>
        <tissue evidence="8">Leaf</tissue>
    </source>
</reference>
<evidence type="ECO:0000256" key="4">
    <source>
        <dbReference type="ARBA" id="ARBA00023163"/>
    </source>
</evidence>
<evidence type="ECO:0000313" key="9">
    <source>
        <dbReference type="Proteomes" id="UP000245207"/>
    </source>
</evidence>
<dbReference type="InterPro" id="IPR050913">
    <property type="entry name" value="AP2/ERF_ERF"/>
</dbReference>
<dbReference type="STRING" id="35608.A0A2U1KN26"/>
<dbReference type="Gene3D" id="3.30.730.10">
    <property type="entry name" value="AP2/ERF domain"/>
    <property type="match status" value="1"/>
</dbReference>
<feature type="region of interest" description="Disordered" evidence="6">
    <location>
        <begin position="14"/>
        <end position="58"/>
    </location>
</feature>
<dbReference type="OrthoDB" id="682005at2759"/>
<evidence type="ECO:0000256" key="5">
    <source>
        <dbReference type="ARBA" id="ARBA00023242"/>
    </source>
</evidence>
<dbReference type="EMBL" id="PKPP01015908">
    <property type="protein sequence ID" value="PWA38176.1"/>
    <property type="molecule type" value="Genomic_DNA"/>
</dbReference>
<dbReference type="PANTHER" id="PTHR31194:SF140">
    <property type="entry name" value="ETHYLENE-RESPONSIVE TRANSCRIPTION FACTOR CRF2"/>
    <property type="match status" value="1"/>
</dbReference>
<evidence type="ECO:0000259" key="7">
    <source>
        <dbReference type="PROSITE" id="PS51032"/>
    </source>
</evidence>
<dbReference type="Proteomes" id="UP000245207">
    <property type="component" value="Unassembled WGS sequence"/>
</dbReference>
<evidence type="ECO:0000256" key="3">
    <source>
        <dbReference type="ARBA" id="ARBA00023125"/>
    </source>
</evidence>
<organism evidence="8 9">
    <name type="scientific">Artemisia annua</name>
    <name type="common">Sweet wormwood</name>
    <dbReference type="NCBI Taxonomy" id="35608"/>
    <lineage>
        <taxon>Eukaryota</taxon>
        <taxon>Viridiplantae</taxon>
        <taxon>Streptophyta</taxon>
        <taxon>Embryophyta</taxon>
        <taxon>Tracheophyta</taxon>
        <taxon>Spermatophyta</taxon>
        <taxon>Magnoliopsida</taxon>
        <taxon>eudicotyledons</taxon>
        <taxon>Gunneridae</taxon>
        <taxon>Pentapetalae</taxon>
        <taxon>asterids</taxon>
        <taxon>campanulids</taxon>
        <taxon>Asterales</taxon>
        <taxon>Asteraceae</taxon>
        <taxon>Asteroideae</taxon>
        <taxon>Anthemideae</taxon>
        <taxon>Artemisiinae</taxon>
        <taxon>Artemisia</taxon>
    </lineage>
</organism>
<dbReference type="PROSITE" id="PS51032">
    <property type="entry name" value="AP2_ERF"/>
    <property type="match status" value="1"/>
</dbReference>
<protein>
    <submittedName>
        <fullName evidence="8">Pathogenesis-related transcriptional activator PTI6</fullName>
    </submittedName>
</protein>
<name>A0A2U1KN26_ARTAN</name>
<sequence>MEKTIKFSEHLLRENKFIQEDPPGKPCSKTSLNPKAIKTDPYATDSSSSDDENLKSVKKRVKKHVTEIKLTRKRTGTSTSEKKYRGVYRKASGKWVAQIRTLVDTTNKRDEKYLGLRRRPNGKWGAQIWDPLKRERVWLGTHDTAQEAAVVYDEAALRIQGTHASTDMLIDVEVEYLGVRRRGHDKWAAEIWDPLKKKRSLYRVDEFGDFDDDFLIDR</sequence>
<dbReference type="SUPFAM" id="SSF54171">
    <property type="entry name" value="DNA-binding domain"/>
    <property type="match status" value="1"/>
</dbReference>
<feature type="domain" description="AP2/ERF" evidence="7">
    <location>
        <begin position="112"/>
        <end position="173"/>
    </location>
</feature>
<dbReference type="InterPro" id="IPR016177">
    <property type="entry name" value="DNA-bd_dom_sf"/>
</dbReference>
<dbReference type="PANTHER" id="PTHR31194">
    <property type="entry name" value="SHN SHINE , DNA BINDING / TRANSCRIPTION FACTOR"/>
    <property type="match status" value="1"/>
</dbReference>
<evidence type="ECO:0000256" key="2">
    <source>
        <dbReference type="ARBA" id="ARBA00023015"/>
    </source>
</evidence>
<comment type="subcellular location">
    <subcellularLocation>
        <location evidence="1">Nucleus</location>
    </subcellularLocation>
</comment>
<keyword evidence="4" id="KW-0804">Transcription</keyword>
<keyword evidence="2" id="KW-0805">Transcription regulation</keyword>
<dbReference type="InterPro" id="IPR001471">
    <property type="entry name" value="AP2/ERF_dom"/>
</dbReference>
<keyword evidence="9" id="KW-1185">Reference proteome</keyword>
<feature type="compositionally biased region" description="Basic and acidic residues" evidence="6">
    <location>
        <begin position="14"/>
        <end position="23"/>
    </location>
</feature>
<dbReference type="GO" id="GO:0003700">
    <property type="term" value="F:DNA-binding transcription factor activity"/>
    <property type="evidence" value="ECO:0007669"/>
    <property type="project" value="InterPro"/>
</dbReference>
<dbReference type="AlphaFoldDB" id="A0A2U1KN26"/>